<dbReference type="InterPro" id="IPR028082">
    <property type="entry name" value="Peripla_BP_I"/>
</dbReference>
<reference evidence="2" key="1">
    <citation type="submission" date="2013-03" db="EMBL/GenBank/DDBJ databases">
        <title>Genome sequence of Chthonomonas calidirosea, the first sequenced genome from the Armatimonadetes phylum (formally candidate division OP10).</title>
        <authorList>
            <person name="Lee K.C.Y."/>
            <person name="Morgan X.C."/>
            <person name="Dunfield P.F."/>
            <person name="Tamas I."/>
            <person name="Houghton K.M."/>
            <person name="Vyssotski M."/>
            <person name="Ryan J.L.J."/>
            <person name="Lagutin K."/>
            <person name="McDonald I.R."/>
            <person name="Stott M.B."/>
        </authorList>
    </citation>
    <scope>NUCLEOTIDE SEQUENCE [LARGE SCALE GENOMIC DNA]</scope>
    <source>
        <strain evidence="2">DSM 23976 / ICMP 18418 / T49</strain>
    </source>
</reference>
<dbReference type="AlphaFoldDB" id="S0EXZ8"/>
<dbReference type="PANTHER" id="PTHR35271:SF1">
    <property type="entry name" value="ABC TRANSPORTER, SUBSTRATE-BINDING LIPOPROTEIN"/>
    <property type="match status" value="1"/>
</dbReference>
<proteinExistence type="predicted"/>
<dbReference type="EMBL" id="HF951689">
    <property type="protein sequence ID" value="CCW36384.1"/>
    <property type="molecule type" value="Genomic_DNA"/>
</dbReference>
<dbReference type="eggNOG" id="COG2984">
    <property type="taxonomic scope" value="Bacteria"/>
</dbReference>
<dbReference type="InParanoid" id="S0EXZ8"/>
<keyword evidence="2" id="KW-1185">Reference proteome</keyword>
<dbReference type="CDD" id="cd06325">
    <property type="entry name" value="PBP1_ABC_unchar_transporter"/>
    <property type="match status" value="1"/>
</dbReference>
<accession>S0EXZ8</accession>
<name>S0EXZ8_CHTCT</name>
<sequence>MATDYEDSPEPIPILLIRSSNNAFYDPTQKGFLQSLKRQEQMLNISAKVNIISLSGSQDTDQKMIEQALNQHPQLIVTLGTDATIETSAVHPDVPVLFTLVLNPVALGVVKSLDAPGTNFSGTTLLVSPGKQLEALLQVDPQVSRVGAIYTQGDPVSQAFLEAAQSDAQQLHITLVTIAVKSGDPPSTALQSLDGKVDALWTIADPASSGPQALQATLAYAHAHNLPVLGLSGATVHEGALLALFPDLEDEGALTAEMAGYLLSGSQKIEQLRVRGPRKVLLCINLDVARALKIKVPNDVLHLADEVVDSER</sequence>
<dbReference type="PANTHER" id="PTHR35271">
    <property type="entry name" value="ABC TRANSPORTER, SUBSTRATE-BINDING LIPOPROTEIN-RELATED"/>
    <property type="match status" value="1"/>
</dbReference>
<protein>
    <submittedName>
        <fullName evidence="1">ABC-type uncharacterized transport system,periplasmic component</fullName>
    </submittedName>
</protein>
<gene>
    <name evidence="1" type="ORF">CCALI_02591</name>
</gene>
<dbReference type="KEGG" id="ccz:CCALI_02591"/>
<evidence type="ECO:0000313" key="1">
    <source>
        <dbReference type="EMBL" id="CCW36384.1"/>
    </source>
</evidence>
<dbReference type="STRING" id="454171.CP488_01500"/>
<dbReference type="PATRIC" id="fig|1303518.3.peg.2692"/>
<organism evidence="1 2">
    <name type="scientific">Chthonomonas calidirosea (strain DSM 23976 / ICMP 18418 / T49)</name>
    <dbReference type="NCBI Taxonomy" id="1303518"/>
    <lineage>
        <taxon>Bacteria</taxon>
        <taxon>Bacillati</taxon>
        <taxon>Armatimonadota</taxon>
        <taxon>Chthonomonadia</taxon>
        <taxon>Chthonomonadales</taxon>
        <taxon>Chthonomonadaceae</taxon>
        <taxon>Chthonomonas</taxon>
    </lineage>
</organism>
<dbReference type="SUPFAM" id="SSF53822">
    <property type="entry name" value="Periplasmic binding protein-like I"/>
    <property type="match status" value="1"/>
</dbReference>
<dbReference type="HOGENOM" id="CLU_058196_1_0_0"/>
<dbReference type="Pfam" id="PF04392">
    <property type="entry name" value="ABC_sub_bind"/>
    <property type="match status" value="1"/>
</dbReference>
<dbReference type="InterPro" id="IPR007487">
    <property type="entry name" value="ABC_transpt-TYRBP-like"/>
</dbReference>
<evidence type="ECO:0000313" key="2">
    <source>
        <dbReference type="Proteomes" id="UP000014227"/>
    </source>
</evidence>
<dbReference type="Proteomes" id="UP000014227">
    <property type="component" value="Chromosome I"/>
</dbReference>
<dbReference type="Gene3D" id="3.40.50.2300">
    <property type="match status" value="2"/>
</dbReference>